<dbReference type="EMBL" id="JAWQEG010000034">
    <property type="protein sequence ID" value="KAK3895604.1"/>
    <property type="molecule type" value="Genomic_DNA"/>
</dbReference>
<dbReference type="PANTHER" id="PTHR46704:SF1">
    <property type="entry name" value="TELOMERE LENGTH REGULATION PROTEIN TEL2 HOMOLOG"/>
    <property type="match status" value="1"/>
</dbReference>
<name>A0AAE1GMB0_PETCI</name>
<dbReference type="Proteomes" id="UP001286313">
    <property type="component" value="Unassembled WGS sequence"/>
</dbReference>
<evidence type="ECO:0000313" key="1">
    <source>
        <dbReference type="EMBL" id="KAK3895604.1"/>
    </source>
</evidence>
<accession>A0AAE1GMB0</accession>
<gene>
    <name evidence="1" type="ORF">Pcinc_000692</name>
</gene>
<organism evidence="1 2">
    <name type="scientific">Petrolisthes cinctipes</name>
    <name type="common">Flat porcelain crab</name>
    <dbReference type="NCBI Taxonomy" id="88211"/>
    <lineage>
        <taxon>Eukaryota</taxon>
        <taxon>Metazoa</taxon>
        <taxon>Ecdysozoa</taxon>
        <taxon>Arthropoda</taxon>
        <taxon>Crustacea</taxon>
        <taxon>Multicrustacea</taxon>
        <taxon>Malacostraca</taxon>
        <taxon>Eumalacostraca</taxon>
        <taxon>Eucarida</taxon>
        <taxon>Decapoda</taxon>
        <taxon>Pleocyemata</taxon>
        <taxon>Anomura</taxon>
        <taxon>Galatheoidea</taxon>
        <taxon>Porcellanidae</taxon>
        <taxon>Petrolisthes</taxon>
    </lineage>
</organism>
<sequence>MQPVVTCLPFFDGRRHFGSIGIGGYAVVMSDQCFFTPCSGSSDLVNSKASRVIKASHSRGDGLHLQLQPLVNVNDDYKIKCHRDCISTYSSPWHISRTHSRIVPTRKRSRSAPPPTIKKCLRQSLEPFYFKTHCIFCGELCNVVWDRKNPSRWRPAYVCKAADHGKKKPIKDLILTTGEERGDGDEWARQVETRILGALSDIHAAKARKRFMAGRKIKDSTATKLGGGPPENAFAKLFIDMNRERDKVWTSNYLFEQYRRHGGDQSKRTVCSKIKSHFGDKVAWFSDWQSGLSSLLIFRDSTSNVIKLVNNNGDEDSEIDRFLKLIGKRISNESQQSAPDRSTYDVRVNPRSCLKYVSPTLIALLENVSDKFQASNASLMIGNIVTGIVCGRPTPLQIALGITLSRKSLIEDFSVLGVTCTYDEVRLFKGSAAASASSDPSPIGSAEDGLIQTIADNFDAEIASPNGLTSTHSLALLITQSQQSEQDTCDTETIPRLKKSQLDALKGTMCSGVFTSVYKGPKKPSFPPKLTEIGVLPLKVLAKQVLSVERSKSLDFDFFKAVTSQNSSPEFGGFNIQHAQREGKELKASTKTMYRPLIDAKPSDPTTIKTAMEEAKRLTTLAGQTTTLFTTDIQLYRIALNVQWVYPTHFGDDFINRLGGMHFLMSFVGAVGSLMSNSGLEDIMKAAFGGVTKMLTGKKYPQNTRALRLVVEEVLRDTRNSIHGKMNSEVLEKFMKGEHVQRHTKGIWNGMWTDMYIETTFMRYGHGPLGLSGLTMNQSAVSRWALSLHKCSRLLKDVADMKDRNYKDDQGHKEETASRMAYDEKDRTTIREKLKLCIHPLKPDEHPQGLVNIVTGRMNPDTVNVENARTIGVQQRQQFESSWPEGFYKPIVNKVNVMVGNQRRQSTEKKKHMDCELIFSRLMILIQYRDIDIKSVMGYELAPLPTSLFDGTKDQPELRIAKAKATLRKTLQVEQVSQTFTSQLDALFLDGCAAMWVVQWPAKGVVKDYVNAFVDYVLSKMIVASNIFVVFDKYHIKSIKSSTRAARSAGVQHCKKHVITLATPIPSRDVVLNVAHNKEQLIDMITEELLDRIQGLRLPNNLVVTGKTDIPVEVRQGVRVERSDLRTNHEEADVIIPHQVLHFASKTRKNLKVISDDTDVFVLLAHYYHLCQLSASLVMEPTSPERTSVNIGDTVNKHQAIVPQLLAAHALTGCDTVGSYFGVGKVKAVKVLKAGYKLDSIGQPEAQQKTVILEATQFIAACYGEKAGPDDSMSDIRYRHWISRMGRKRAASVHQLKSLPPTSKAFVENVKRAHFQACIWRAALTGEAPDMDPLENGWVLDDDFGGSIPVTLPPQTEIAPAAVMKLIQCGGSSETSCSTERCGCVASQISCSAFCHCQAEIRTCQNKWTLLRQRIEDANDSDENESDAEVDRDD</sequence>
<evidence type="ECO:0000313" key="2">
    <source>
        <dbReference type="Proteomes" id="UP001286313"/>
    </source>
</evidence>
<proteinExistence type="predicted"/>
<protein>
    <submittedName>
        <fullName evidence="1">Uncharacterized protein</fullName>
    </submittedName>
</protein>
<keyword evidence="2" id="KW-1185">Reference proteome</keyword>
<reference evidence="1" key="1">
    <citation type="submission" date="2023-10" db="EMBL/GenBank/DDBJ databases">
        <title>Genome assemblies of two species of porcelain crab, Petrolisthes cinctipes and Petrolisthes manimaculis (Anomura: Porcellanidae).</title>
        <authorList>
            <person name="Angst P."/>
        </authorList>
    </citation>
    <scope>NUCLEOTIDE SEQUENCE</scope>
    <source>
        <strain evidence="1">PB745_01</strain>
        <tissue evidence="1">Gill</tissue>
    </source>
</reference>
<comment type="caution">
    <text evidence="1">The sequence shown here is derived from an EMBL/GenBank/DDBJ whole genome shotgun (WGS) entry which is preliminary data.</text>
</comment>
<dbReference type="PANTHER" id="PTHR46704">
    <property type="entry name" value="CXC DOMAIN-CONTAINING PROTEIN-RELATED"/>
    <property type="match status" value="1"/>
</dbReference>